<feature type="domain" description="FecR protein" evidence="2">
    <location>
        <begin position="155"/>
        <end position="235"/>
    </location>
</feature>
<dbReference type="GO" id="GO:0016989">
    <property type="term" value="F:sigma factor antagonist activity"/>
    <property type="evidence" value="ECO:0007669"/>
    <property type="project" value="TreeGrafter"/>
</dbReference>
<dbReference type="PANTHER" id="PTHR30273">
    <property type="entry name" value="PERIPLASMIC SIGNAL SENSOR AND SIGMA FACTOR ACTIVATOR FECR-RELATED"/>
    <property type="match status" value="1"/>
</dbReference>
<evidence type="ECO:0000256" key="1">
    <source>
        <dbReference type="SAM" id="Phobius"/>
    </source>
</evidence>
<accession>A0A517WRL6</accession>
<gene>
    <name evidence="3" type="ORF">V202x_12610</name>
</gene>
<feature type="transmembrane region" description="Helical" evidence="1">
    <location>
        <begin position="83"/>
        <end position="104"/>
    </location>
</feature>
<dbReference type="InterPro" id="IPR012373">
    <property type="entry name" value="Ferrdict_sens_TM"/>
</dbReference>
<keyword evidence="4" id="KW-1185">Reference proteome</keyword>
<dbReference type="Proteomes" id="UP000318384">
    <property type="component" value="Chromosome"/>
</dbReference>
<evidence type="ECO:0000313" key="3">
    <source>
        <dbReference type="EMBL" id="QDU07900.1"/>
    </source>
</evidence>
<dbReference type="Pfam" id="PF04773">
    <property type="entry name" value="FecR"/>
    <property type="match status" value="1"/>
</dbReference>
<keyword evidence="1" id="KW-1133">Transmembrane helix</keyword>
<evidence type="ECO:0000313" key="4">
    <source>
        <dbReference type="Proteomes" id="UP000318384"/>
    </source>
</evidence>
<keyword evidence="1" id="KW-0812">Transmembrane</keyword>
<dbReference type="OrthoDB" id="258532at2"/>
<dbReference type="AlphaFoldDB" id="A0A517WRL6"/>
<sequence>MIQPKDRDLLEAYLANELDCDEIKSLELRLCTEEDLARLMIEVSSEETVIREWTELQRSQLWYSKLVNETTASHSTFYLSRSFLVAMLILAITLTSWFGVYQWADPLIVSDSNQPENVAIVDALSDGELRTQNILCVVNDHLQTGRQYHLDQGVLQLQMDSGVDVVIAGPTTFQFLNSNALRLLQGTMTAHVSQSAIGFEVQTPTLEIIDLGTRFGVHVNKEGVSETHVFQGAVNGFSLKQGSPQGLPQRLSAGQSIKRSPGKEIVLSDTDSDLLFAKCLMQESRIHQLSGDLKLLSKLPVSLKSGEFTSNEYIHVFLERQNFSLPEEIRCFVPIQNNKGQFQEDVIQKGTKVDVYYLHHDAHHPGHPEFSDQKTTLTMKGELKFKGQVLGILQTDPLLLQTDQSLGNSDVRYEKSHVRVAEDEIKLLPGRSSLYLNWILSRAEGLKSMNAMRVIVTAEDK</sequence>
<proteinExistence type="predicted"/>
<keyword evidence="1" id="KW-0472">Membrane</keyword>
<dbReference type="PANTHER" id="PTHR30273:SF2">
    <property type="entry name" value="PROTEIN FECR"/>
    <property type="match status" value="1"/>
</dbReference>
<reference evidence="3 4" key="1">
    <citation type="submission" date="2019-03" db="EMBL/GenBank/DDBJ databases">
        <title>Deep-cultivation of Planctomycetes and their phenomic and genomic characterization uncovers novel biology.</title>
        <authorList>
            <person name="Wiegand S."/>
            <person name="Jogler M."/>
            <person name="Boedeker C."/>
            <person name="Pinto D."/>
            <person name="Vollmers J."/>
            <person name="Rivas-Marin E."/>
            <person name="Kohn T."/>
            <person name="Peeters S.H."/>
            <person name="Heuer A."/>
            <person name="Rast P."/>
            <person name="Oberbeckmann S."/>
            <person name="Bunk B."/>
            <person name="Jeske O."/>
            <person name="Meyerdierks A."/>
            <person name="Storesund J.E."/>
            <person name="Kallscheuer N."/>
            <person name="Luecker S."/>
            <person name="Lage O.M."/>
            <person name="Pohl T."/>
            <person name="Merkel B.J."/>
            <person name="Hornburger P."/>
            <person name="Mueller R.-W."/>
            <person name="Bruemmer F."/>
            <person name="Labrenz M."/>
            <person name="Spormann A.M."/>
            <person name="Op den Camp H."/>
            <person name="Overmann J."/>
            <person name="Amann R."/>
            <person name="Jetten M.S.M."/>
            <person name="Mascher T."/>
            <person name="Medema M.H."/>
            <person name="Devos D.P."/>
            <person name="Kaster A.-K."/>
            <person name="Ovreas L."/>
            <person name="Rohde M."/>
            <person name="Galperin M.Y."/>
            <person name="Jogler C."/>
        </authorList>
    </citation>
    <scope>NUCLEOTIDE SEQUENCE [LARGE SCALE GENOMIC DNA]</scope>
    <source>
        <strain evidence="3 4">V202</strain>
    </source>
</reference>
<organism evidence="3 4">
    <name type="scientific">Gimesia aquarii</name>
    <dbReference type="NCBI Taxonomy" id="2527964"/>
    <lineage>
        <taxon>Bacteria</taxon>
        <taxon>Pseudomonadati</taxon>
        <taxon>Planctomycetota</taxon>
        <taxon>Planctomycetia</taxon>
        <taxon>Planctomycetales</taxon>
        <taxon>Planctomycetaceae</taxon>
        <taxon>Gimesia</taxon>
    </lineage>
</organism>
<dbReference type="EMBL" id="CP037422">
    <property type="protein sequence ID" value="QDU07900.1"/>
    <property type="molecule type" value="Genomic_DNA"/>
</dbReference>
<evidence type="ECO:0000259" key="2">
    <source>
        <dbReference type="Pfam" id="PF04773"/>
    </source>
</evidence>
<protein>
    <submittedName>
        <fullName evidence="3">FecR protein</fullName>
    </submittedName>
</protein>
<name>A0A517WRL6_9PLAN</name>
<dbReference type="RefSeq" id="WP_145172183.1">
    <property type="nucleotide sequence ID" value="NZ_CP037422.1"/>
</dbReference>
<dbReference type="Gene3D" id="2.60.120.1440">
    <property type="match status" value="1"/>
</dbReference>
<dbReference type="InterPro" id="IPR006860">
    <property type="entry name" value="FecR"/>
</dbReference>